<reference evidence="2 3" key="2">
    <citation type="submission" date="2008-10" db="EMBL/GenBank/DDBJ databases">
        <authorList>
            <person name="Fulton L."/>
            <person name="Clifton S."/>
            <person name="Fulton B."/>
            <person name="Xu J."/>
            <person name="Minx P."/>
            <person name="Pepin K.H."/>
            <person name="Johnson M."/>
            <person name="Bhonagiri V."/>
            <person name="Nash W.E."/>
            <person name="Mardis E.R."/>
            <person name="Wilson R.K."/>
        </authorList>
    </citation>
    <scope>NUCLEOTIDE SEQUENCE [LARGE SCALE GENOMIC DNA]</scope>
    <source>
        <strain evidence="2 3">DSM 18315</strain>
    </source>
</reference>
<name>B7B8I6_9BACT</name>
<dbReference type="Proteomes" id="UP000005510">
    <property type="component" value="Unassembled WGS sequence"/>
</dbReference>
<accession>B7B8I6</accession>
<protein>
    <submittedName>
        <fullName evidence="2">Uncharacterized protein</fullName>
    </submittedName>
</protein>
<evidence type="ECO:0000256" key="1">
    <source>
        <dbReference type="SAM" id="Phobius"/>
    </source>
</evidence>
<sequence length="41" mass="5223">MWAFVLIINIIFCHIYNMWQNVFNSYQLWKKRKNEINLYQV</sequence>
<organism evidence="2 3">
    <name type="scientific">Parabacteroides johnsonii DSM 18315</name>
    <dbReference type="NCBI Taxonomy" id="537006"/>
    <lineage>
        <taxon>Bacteria</taxon>
        <taxon>Pseudomonadati</taxon>
        <taxon>Bacteroidota</taxon>
        <taxon>Bacteroidia</taxon>
        <taxon>Bacteroidales</taxon>
        <taxon>Tannerellaceae</taxon>
        <taxon>Parabacteroides</taxon>
    </lineage>
</organism>
<keyword evidence="1" id="KW-0812">Transmembrane</keyword>
<evidence type="ECO:0000313" key="2">
    <source>
        <dbReference type="EMBL" id="EEC97238.1"/>
    </source>
</evidence>
<keyword evidence="1" id="KW-0472">Membrane</keyword>
<evidence type="ECO:0000313" key="3">
    <source>
        <dbReference type="Proteomes" id="UP000005510"/>
    </source>
</evidence>
<gene>
    <name evidence="2" type="ORF">PRABACTJOHN_01337</name>
</gene>
<comment type="caution">
    <text evidence="2">The sequence shown here is derived from an EMBL/GenBank/DDBJ whole genome shotgun (WGS) entry which is preliminary data.</text>
</comment>
<dbReference type="HOGENOM" id="CLU_3273981_0_0_10"/>
<proteinExistence type="predicted"/>
<feature type="transmembrane region" description="Helical" evidence="1">
    <location>
        <begin position="6"/>
        <end position="23"/>
    </location>
</feature>
<dbReference type="EMBL" id="ABYH01000117">
    <property type="protein sequence ID" value="EEC97238.1"/>
    <property type="molecule type" value="Genomic_DNA"/>
</dbReference>
<reference evidence="2 3" key="1">
    <citation type="submission" date="2008-10" db="EMBL/GenBank/DDBJ databases">
        <title>Draft genome sequence of Parabacteroides johnsonii (DSM 18315).</title>
        <authorList>
            <person name="Sudarsanam P."/>
            <person name="Ley R."/>
            <person name="Guruge J."/>
            <person name="Turnbaugh P.J."/>
            <person name="Mahowald M."/>
            <person name="Liep D."/>
            <person name="Gordon J."/>
        </authorList>
    </citation>
    <scope>NUCLEOTIDE SEQUENCE [LARGE SCALE GENOMIC DNA]</scope>
    <source>
        <strain evidence="2 3">DSM 18315</strain>
    </source>
</reference>
<dbReference type="AlphaFoldDB" id="B7B8I6"/>
<keyword evidence="1" id="KW-1133">Transmembrane helix</keyword>